<organism evidence="2">
    <name type="scientific">Volvox carteri f. nagariensis</name>
    <dbReference type="NCBI Taxonomy" id="3068"/>
    <lineage>
        <taxon>Eukaryota</taxon>
        <taxon>Viridiplantae</taxon>
        <taxon>Chlorophyta</taxon>
        <taxon>core chlorophytes</taxon>
        <taxon>Chlorophyceae</taxon>
        <taxon>CS clade</taxon>
        <taxon>Chlamydomonadales</taxon>
        <taxon>Volvocaceae</taxon>
        <taxon>Volvox</taxon>
    </lineage>
</organism>
<name>D8TS68_VOLCA</name>
<dbReference type="RefSeq" id="XP_002949279.1">
    <property type="nucleotide sequence ID" value="XM_002949233.1"/>
</dbReference>
<dbReference type="AlphaFoldDB" id="D8TS68"/>
<reference evidence="1 2" key="1">
    <citation type="journal article" date="2010" name="Science">
        <title>Genomic analysis of organismal complexity in the multicellular green alga Volvox carteri.</title>
        <authorList>
            <person name="Prochnik S.E."/>
            <person name="Umen J."/>
            <person name="Nedelcu A.M."/>
            <person name="Hallmann A."/>
            <person name="Miller S.M."/>
            <person name="Nishii I."/>
            <person name="Ferris P."/>
            <person name="Kuo A."/>
            <person name="Mitros T."/>
            <person name="Fritz-Laylin L.K."/>
            <person name="Hellsten U."/>
            <person name="Chapman J."/>
            <person name="Simakov O."/>
            <person name="Rensing S.A."/>
            <person name="Terry A."/>
            <person name="Pangilinan J."/>
            <person name="Kapitonov V."/>
            <person name="Jurka J."/>
            <person name="Salamov A."/>
            <person name="Shapiro H."/>
            <person name="Schmutz J."/>
            <person name="Grimwood J."/>
            <person name="Lindquist E."/>
            <person name="Lucas S."/>
            <person name="Grigoriev I.V."/>
            <person name="Schmitt R."/>
            <person name="Kirk D."/>
            <person name="Rokhsar D.S."/>
        </authorList>
    </citation>
    <scope>NUCLEOTIDE SEQUENCE [LARGE SCALE GENOMIC DNA]</scope>
    <source>
        <strain evidence="2">f. Nagariensis / Eve</strain>
    </source>
</reference>
<sequence>MKRGKIAMLPHELCTGSRGNVATRPHFGVFELALGRARAAEWRTKPLVSGLTCTHSSQERLLAGEWRQQQQALVPELVLLCATYAPPRLPALAPAAAAMAADPGLPPPPGKLYTPRPTGAAAAAAESLLPALHRRVRPQPPPSRALCGPAAACASAGAASLALLPAEVVSEQDTLTACLPELLHARIRPIVVQRHVQSLEEGPIRPYTGPGVAQYGVTCNGNSNGNGSAAGVKRFKLLWQ</sequence>
<proteinExistence type="predicted"/>
<protein>
    <submittedName>
        <fullName evidence="1">Uncharacterized protein</fullName>
    </submittedName>
</protein>
<gene>
    <name evidence="1" type="ORF">VOLCADRAFT_89570</name>
</gene>
<keyword evidence="2" id="KW-1185">Reference proteome</keyword>
<evidence type="ECO:0000313" key="1">
    <source>
        <dbReference type="EMBL" id="EFJ49772.1"/>
    </source>
</evidence>
<dbReference type="Proteomes" id="UP000001058">
    <property type="component" value="Unassembled WGS sequence"/>
</dbReference>
<dbReference type="InParanoid" id="D8TS68"/>
<dbReference type="GeneID" id="9623854"/>
<accession>D8TS68</accession>
<evidence type="ECO:0000313" key="2">
    <source>
        <dbReference type="Proteomes" id="UP000001058"/>
    </source>
</evidence>
<dbReference type="KEGG" id="vcn:VOLCADRAFT_89570"/>
<dbReference type="EMBL" id="GL378334">
    <property type="protein sequence ID" value="EFJ49772.1"/>
    <property type="molecule type" value="Genomic_DNA"/>
</dbReference>